<evidence type="ECO:0000313" key="1">
    <source>
        <dbReference type="EMBL" id="CAK9095885.1"/>
    </source>
</evidence>
<accession>A0ABP0R605</accession>
<organism evidence="2 3">
    <name type="scientific">Durusdinium trenchii</name>
    <dbReference type="NCBI Taxonomy" id="1381693"/>
    <lineage>
        <taxon>Eukaryota</taxon>
        <taxon>Sar</taxon>
        <taxon>Alveolata</taxon>
        <taxon>Dinophyceae</taxon>
        <taxon>Suessiales</taxon>
        <taxon>Symbiodiniaceae</taxon>
        <taxon>Durusdinium</taxon>
    </lineage>
</organism>
<keyword evidence="3" id="KW-1185">Reference proteome</keyword>
<dbReference type="Proteomes" id="UP001642484">
    <property type="component" value="Unassembled WGS sequence"/>
</dbReference>
<dbReference type="EMBL" id="CAXAMN010025563">
    <property type="protein sequence ID" value="CAK9095988.1"/>
    <property type="molecule type" value="Genomic_DNA"/>
</dbReference>
<feature type="non-terminal residue" evidence="2">
    <location>
        <position position="96"/>
    </location>
</feature>
<gene>
    <name evidence="1" type="ORF">CCMP2556_LOCUS45634</name>
    <name evidence="2" type="ORF">CCMP2556_LOCUS45673</name>
</gene>
<evidence type="ECO:0000313" key="3">
    <source>
        <dbReference type="Proteomes" id="UP001642484"/>
    </source>
</evidence>
<proteinExistence type="predicted"/>
<dbReference type="EMBL" id="CAXAMN010025544">
    <property type="protein sequence ID" value="CAK9095885.1"/>
    <property type="molecule type" value="Genomic_DNA"/>
</dbReference>
<name>A0ABP0R605_9DINO</name>
<protein>
    <submittedName>
        <fullName evidence="2">Uncharacterized protein</fullName>
    </submittedName>
</protein>
<sequence>MVTPVSDNSKRASMEYAVETHSFECMMGDGKTITVEVELPLIKVVDGALAFVNEINGSSYAVLKRGLLPGEKFKAPVSKKRKADDAMPAEEQAGQS</sequence>
<comment type="caution">
    <text evidence="2">The sequence shown here is derived from an EMBL/GenBank/DDBJ whole genome shotgun (WGS) entry which is preliminary data.</text>
</comment>
<reference evidence="2 3" key="1">
    <citation type="submission" date="2024-02" db="EMBL/GenBank/DDBJ databases">
        <authorList>
            <person name="Chen Y."/>
            <person name="Shah S."/>
            <person name="Dougan E. K."/>
            <person name="Thang M."/>
            <person name="Chan C."/>
        </authorList>
    </citation>
    <scope>NUCLEOTIDE SEQUENCE [LARGE SCALE GENOMIC DNA]</scope>
</reference>
<evidence type="ECO:0000313" key="2">
    <source>
        <dbReference type="EMBL" id="CAK9095988.1"/>
    </source>
</evidence>